<dbReference type="InterPro" id="IPR036259">
    <property type="entry name" value="MFS_trans_sf"/>
</dbReference>
<feature type="transmembrane region" description="Helical" evidence="15">
    <location>
        <begin position="101"/>
        <end position="120"/>
    </location>
</feature>
<evidence type="ECO:0000256" key="10">
    <source>
        <dbReference type="ARBA" id="ARBA00023180"/>
    </source>
</evidence>
<sequence length="418" mass="44290">DGDNYKELFGALDNAFLVAYAIGMFIRRLPLRYYLSGGMVLSGLFTALFGLGYFWDIHVLWYFIVVQVCNGLVQTTGWPSVVACVGNWFGKGKRGLIMGVWNSHTSVGNILGSLIAGVWVSSAWGLSFVVPGIIIAAMGIVCFFFLVEYPEDVGCSPPLHHVITSNEGPLSISGQSSANRSDGPKEPAEEPEAISFLGALRIPGVVEFSLCLLFAKLVSYTFLYWLPLYIVNVAHFSAKEAGDLSTLFDVGGILGGIFAGLISDYSGGRATTCCVMLVIAAPMLFLYNHVGQNGIGTSIAMLIVCGALVNGPYALITTAVSADLGTHESLKGNAKALSTVTAIIDGTGSVGAALGPLLAGLISPTGWNNVFYMLIAADVLACLLLARVVVKEVRGWCGYMARKRGSSVQLTESVLDGK</sequence>
<feature type="transmembrane region" description="Helical" evidence="15">
    <location>
        <begin position="6"/>
        <end position="26"/>
    </location>
</feature>
<evidence type="ECO:0000256" key="7">
    <source>
        <dbReference type="ARBA" id="ARBA00022824"/>
    </source>
</evidence>
<dbReference type="InterPro" id="IPR044740">
    <property type="entry name" value="SLC37A1_2"/>
</dbReference>
<dbReference type="PANTHER" id="PTHR43184">
    <property type="entry name" value="MAJOR FACILITATOR SUPERFAMILY TRANSPORTER 16, ISOFORM B"/>
    <property type="match status" value="1"/>
</dbReference>
<dbReference type="FunFam" id="1.20.1250.20:FF:000050">
    <property type="entry name" value="glucose-6-phosphate exchanger SLC37A2 isoform X1"/>
    <property type="match status" value="1"/>
</dbReference>
<name>A0A091LZU0_CARIC</name>
<evidence type="ECO:0000256" key="6">
    <source>
        <dbReference type="ARBA" id="ARBA00022692"/>
    </source>
</evidence>
<evidence type="ECO:0000256" key="1">
    <source>
        <dbReference type="ARBA" id="ARBA00004477"/>
    </source>
</evidence>
<evidence type="ECO:0000256" key="12">
    <source>
        <dbReference type="ARBA" id="ARBA00039218"/>
    </source>
</evidence>
<keyword evidence="3" id="KW-0813">Transport</keyword>
<feature type="non-terminal residue" evidence="17">
    <location>
        <position position="418"/>
    </location>
</feature>
<feature type="region of interest" description="Disordered" evidence="14">
    <location>
        <begin position="167"/>
        <end position="189"/>
    </location>
</feature>
<dbReference type="InterPro" id="IPR000849">
    <property type="entry name" value="Sugar_P_transporter"/>
</dbReference>
<evidence type="ECO:0000256" key="4">
    <source>
        <dbReference type="ARBA" id="ARBA00022449"/>
    </source>
</evidence>
<dbReference type="Gene3D" id="1.20.1250.20">
    <property type="entry name" value="MFS general substrate transporter like domains"/>
    <property type="match status" value="2"/>
</dbReference>
<dbReference type="PANTHER" id="PTHR43184:SF9">
    <property type="entry name" value="GLUCOSE-6-PHOSPHATE EXCHANGER SLC37A2"/>
    <property type="match status" value="1"/>
</dbReference>
<gene>
    <name evidence="17" type="ORF">N322_04581</name>
</gene>
<evidence type="ECO:0000256" key="8">
    <source>
        <dbReference type="ARBA" id="ARBA00022989"/>
    </source>
</evidence>
<evidence type="ECO:0000313" key="17">
    <source>
        <dbReference type="EMBL" id="KFP63897.1"/>
    </source>
</evidence>
<evidence type="ECO:0000256" key="11">
    <source>
        <dbReference type="ARBA" id="ARBA00034251"/>
    </source>
</evidence>
<dbReference type="InterPro" id="IPR020846">
    <property type="entry name" value="MFS_dom"/>
</dbReference>
<keyword evidence="8 15" id="KW-1133">Transmembrane helix</keyword>
<dbReference type="Pfam" id="PF07690">
    <property type="entry name" value="MFS_1"/>
    <property type="match status" value="1"/>
</dbReference>
<dbReference type="Proteomes" id="UP000054116">
    <property type="component" value="Unassembled WGS sequence"/>
</dbReference>
<evidence type="ECO:0000256" key="13">
    <source>
        <dbReference type="ARBA" id="ARBA00042041"/>
    </source>
</evidence>
<feature type="non-terminal residue" evidence="17">
    <location>
        <position position="1"/>
    </location>
</feature>
<feature type="transmembrane region" description="Helical" evidence="15">
    <location>
        <begin position="61"/>
        <end position="89"/>
    </location>
</feature>
<feature type="transmembrane region" description="Helical" evidence="15">
    <location>
        <begin position="246"/>
        <end position="263"/>
    </location>
</feature>
<keyword evidence="5" id="KW-0762">Sugar transport</keyword>
<dbReference type="GO" id="GO:0061513">
    <property type="term" value="F:glucose 6-phosphate:phosphate antiporter activity"/>
    <property type="evidence" value="ECO:0007669"/>
    <property type="project" value="InterPro"/>
</dbReference>
<evidence type="ECO:0000256" key="14">
    <source>
        <dbReference type="SAM" id="MobiDB-lite"/>
    </source>
</evidence>
<organism evidence="17 18">
    <name type="scientific">Cariama cristata</name>
    <name type="common">Red-legged seriema</name>
    <dbReference type="NCBI Taxonomy" id="54380"/>
    <lineage>
        <taxon>Eukaryota</taxon>
        <taxon>Metazoa</taxon>
        <taxon>Chordata</taxon>
        <taxon>Craniata</taxon>
        <taxon>Vertebrata</taxon>
        <taxon>Euteleostomi</taxon>
        <taxon>Archelosauria</taxon>
        <taxon>Archosauria</taxon>
        <taxon>Dinosauria</taxon>
        <taxon>Saurischia</taxon>
        <taxon>Theropoda</taxon>
        <taxon>Coelurosauria</taxon>
        <taxon>Aves</taxon>
        <taxon>Neognathae</taxon>
        <taxon>Neoaves</taxon>
        <taxon>Telluraves</taxon>
        <taxon>Australaves</taxon>
        <taxon>Cariamiformes</taxon>
        <taxon>Cariamidae</taxon>
        <taxon>Cariama</taxon>
    </lineage>
</organism>
<feature type="transmembrane region" description="Helical" evidence="15">
    <location>
        <begin position="33"/>
        <end position="55"/>
    </location>
</feature>
<protein>
    <recommendedName>
        <fullName evidence="12">Glucose-6-phosphate exchanger SLC37A2</fullName>
    </recommendedName>
    <alternativeName>
        <fullName evidence="13">Solute carrier family 37 member 2</fullName>
    </alternativeName>
</protein>
<evidence type="ECO:0000259" key="16">
    <source>
        <dbReference type="PROSITE" id="PS50850"/>
    </source>
</evidence>
<feature type="compositionally biased region" description="Polar residues" evidence="14">
    <location>
        <begin position="167"/>
        <end position="180"/>
    </location>
</feature>
<evidence type="ECO:0000256" key="3">
    <source>
        <dbReference type="ARBA" id="ARBA00022448"/>
    </source>
</evidence>
<evidence type="ECO:0000256" key="15">
    <source>
        <dbReference type="SAM" id="Phobius"/>
    </source>
</evidence>
<feature type="transmembrane region" description="Helical" evidence="15">
    <location>
        <begin position="299"/>
        <end position="324"/>
    </location>
</feature>
<comment type="subcellular location">
    <subcellularLocation>
        <location evidence="1">Endoplasmic reticulum membrane</location>
        <topology evidence="1">Multi-pass membrane protein</topology>
    </subcellularLocation>
</comment>
<feature type="transmembrane region" description="Helical" evidence="15">
    <location>
        <begin position="370"/>
        <end position="390"/>
    </location>
</feature>
<comment type="catalytic activity">
    <reaction evidence="11">
        <text>D-glucose 6-phosphate(in) + phosphate(out) = D-glucose 6-phosphate(out) + phosphate(in)</text>
        <dbReference type="Rhea" id="RHEA:71535"/>
        <dbReference type="ChEBI" id="CHEBI:43474"/>
        <dbReference type="ChEBI" id="CHEBI:61548"/>
    </reaction>
</comment>
<dbReference type="InterPro" id="IPR011701">
    <property type="entry name" value="MFS"/>
</dbReference>
<feature type="transmembrane region" description="Helical" evidence="15">
    <location>
        <begin position="270"/>
        <end position="287"/>
    </location>
</feature>
<evidence type="ECO:0000256" key="2">
    <source>
        <dbReference type="ARBA" id="ARBA00009598"/>
    </source>
</evidence>
<dbReference type="SUPFAM" id="SSF103473">
    <property type="entry name" value="MFS general substrate transporter"/>
    <property type="match status" value="1"/>
</dbReference>
<evidence type="ECO:0000256" key="9">
    <source>
        <dbReference type="ARBA" id="ARBA00023136"/>
    </source>
</evidence>
<evidence type="ECO:0000256" key="5">
    <source>
        <dbReference type="ARBA" id="ARBA00022597"/>
    </source>
</evidence>
<keyword evidence="10" id="KW-0325">Glycoprotein</keyword>
<comment type="similarity">
    <text evidence="2">Belongs to the major facilitator superfamily. Organophosphate:Pi antiporter (OPA) (TC 2.A.1.4) family.</text>
</comment>
<dbReference type="PIRSF" id="PIRSF002808">
    <property type="entry name" value="Hexose_phosphate_transp"/>
    <property type="match status" value="1"/>
</dbReference>
<feature type="domain" description="Major facilitator superfamily (MFS) profile" evidence="16">
    <location>
        <begin position="1"/>
        <end position="394"/>
    </location>
</feature>
<dbReference type="GO" id="GO:0005789">
    <property type="term" value="C:endoplasmic reticulum membrane"/>
    <property type="evidence" value="ECO:0007669"/>
    <property type="project" value="UniProtKB-SubCell"/>
</dbReference>
<evidence type="ECO:0000313" key="18">
    <source>
        <dbReference type="Proteomes" id="UP000054116"/>
    </source>
</evidence>
<dbReference type="AlphaFoldDB" id="A0A091LZU0"/>
<keyword evidence="9 15" id="KW-0472">Membrane</keyword>
<keyword evidence="18" id="KW-1185">Reference proteome</keyword>
<keyword evidence="4" id="KW-0050">Antiport</keyword>
<accession>A0A091LZU0</accession>
<dbReference type="PROSITE" id="PS50850">
    <property type="entry name" value="MFS"/>
    <property type="match status" value="1"/>
</dbReference>
<feature type="transmembrane region" description="Helical" evidence="15">
    <location>
        <begin position="126"/>
        <end position="147"/>
    </location>
</feature>
<feature type="transmembrane region" description="Helical" evidence="15">
    <location>
        <begin position="336"/>
        <end position="358"/>
    </location>
</feature>
<keyword evidence="6 15" id="KW-0812">Transmembrane</keyword>
<reference evidence="17 18" key="1">
    <citation type="submission" date="2014-04" db="EMBL/GenBank/DDBJ databases">
        <title>Genome evolution of avian class.</title>
        <authorList>
            <person name="Zhang G."/>
            <person name="Li C."/>
        </authorList>
    </citation>
    <scope>NUCLEOTIDE SEQUENCE [LARGE SCALE GENOMIC DNA]</scope>
    <source>
        <strain evidence="17">BGI_N322</strain>
    </source>
</reference>
<dbReference type="EMBL" id="KK513350">
    <property type="protein sequence ID" value="KFP63897.1"/>
    <property type="molecule type" value="Genomic_DNA"/>
</dbReference>
<dbReference type="GO" id="GO:0035435">
    <property type="term" value="P:phosphate ion transmembrane transport"/>
    <property type="evidence" value="ECO:0007669"/>
    <property type="project" value="TreeGrafter"/>
</dbReference>
<feature type="transmembrane region" description="Helical" evidence="15">
    <location>
        <begin position="205"/>
        <end position="226"/>
    </location>
</feature>
<proteinExistence type="inferred from homology"/>
<keyword evidence="7" id="KW-0256">Endoplasmic reticulum</keyword>
<dbReference type="CDD" id="cd17344">
    <property type="entry name" value="MFS_SLC37A1_2"/>
    <property type="match status" value="1"/>
</dbReference>